<dbReference type="FunFam" id="1.10.1540.10:FF:000001">
    <property type="entry name" value="neurobeachin isoform X1"/>
    <property type="match status" value="1"/>
</dbReference>
<gene>
    <name evidence="5" type="ORF">ZEAMMB73_Zm00001d002715</name>
</gene>
<dbReference type="CDD" id="cd06071">
    <property type="entry name" value="Beach"/>
    <property type="match status" value="1"/>
</dbReference>
<dbReference type="InterPro" id="IPR023362">
    <property type="entry name" value="PH-BEACH_dom"/>
</dbReference>
<keyword evidence="4" id="KW-0812">Transmembrane</keyword>
<dbReference type="EMBL" id="CM007648">
    <property type="protein sequence ID" value="ONM15177.1"/>
    <property type="molecule type" value="Genomic_DNA"/>
</dbReference>
<protein>
    <submittedName>
        <fullName evidence="5">BEACH domain-containing protein C2</fullName>
    </submittedName>
</protein>
<keyword evidence="1" id="KW-0853">WD repeat</keyword>
<evidence type="ECO:0000256" key="2">
    <source>
        <dbReference type="ARBA" id="ARBA00022737"/>
    </source>
</evidence>
<proteinExistence type="predicted"/>
<feature type="compositionally biased region" description="Polar residues" evidence="3">
    <location>
        <begin position="148"/>
        <end position="164"/>
    </location>
</feature>
<evidence type="ECO:0000313" key="5">
    <source>
        <dbReference type="EMBL" id="ONM15177.1"/>
    </source>
</evidence>
<dbReference type="SUPFAM" id="SSF81837">
    <property type="entry name" value="BEACH domain"/>
    <property type="match status" value="1"/>
</dbReference>
<dbReference type="CDD" id="cd01201">
    <property type="entry name" value="PH_BEACH"/>
    <property type="match status" value="1"/>
</dbReference>
<dbReference type="PANTHER" id="PTHR13743">
    <property type="entry name" value="BEIGE/BEACH-RELATED"/>
    <property type="match status" value="1"/>
</dbReference>
<dbReference type="PROSITE" id="PS51783">
    <property type="entry name" value="PH_BEACH"/>
    <property type="match status" value="1"/>
</dbReference>
<name>A0A1D6E3S7_MAIZE</name>
<organism evidence="5">
    <name type="scientific">Zea mays</name>
    <name type="common">Maize</name>
    <dbReference type="NCBI Taxonomy" id="4577"/>
    <lineage>
        <taxon>Eukaryota</taxon>
        <taxon>Viridiplantae</taxon>
        <taxon>Streptophyta</taxon>
        <taxon>Embryophyta</taxon>
        <taxon>Tracheophyta</taxon>
        <taxon>Spermatophyta</taxon>
        <taxon>Magnoliopsida</taxon>
        <taxon>Liliopsida</taxon>
        <taxon>Poales</taxon>
        <taxon>Poaceae</taxon>
        <taxon>PACMAD clade</taxon>
        <taxon>Panicoideae</taxon>
        <taxon>Andropogonodae</taxon>
        <taxon>Andropogoneae</taxon>
        <taxon>Tripsacinae</taxon>
        <taxon>Zea</taxon>
    </lineage>
</organism>
<keyword evidence="2" id="KW-0677">Repeat</keyword>
<dbReference type="InterPro" id="IPR011993">
    <property type="entry name" value="PH-like_dom_sf"/>
</dbReference>
<dbReference type="PROSITE" id="PS50197">
    <property type="entry name" value="BEACH"/>
    <property type="match status" value="1"/>
</dbReference>
<accession>A0A1D6E3S7</accession>
<reference evidence="5" key="1">
    <citation type="submission" date="2015-12" db="EMBL/GenBank/DDBJ databases">
        <title>Update maize B73 reference genome by single molecule sequencing technologies.</title>
        <authorList>
            <consortium name="Maize Genome Sequencing Project"/>
            <person name="Ware D."/>
        </authorList>
    </citation>
    <scope>NUCLEOTIDE SEQUENCE [LARGE SCALE GENOMIC DNA]</scope>
    <source>
        <tissue evidence="5">Seedling</tissue>
    </source>
</reference>
<dbReference type="InterPro" id="IPR000409">
    <property type="entry name" value="BEACH_dom"/>
</dbReference>
<dbReference type="Gene3D" id="1.10.1540.10">
    <property type="entry name" value="BEACH domain"/>
    <property type="match status" value="1"/>
</dbReference>
<dbReference type="Pfam" id="PF14844">
    <property type="entry name" value="PH_BEACH"/>
    <property type="match status" value="1"/>
</dbReference>
<dbReference type="AlphaFoldDB" id="A0A1D6E3S7"/>
<feature type="transmembrane region" description="Helical" evidence="4">
    <location>
        <begin position="584"/>
        <end position="604"/>
    </location>
</feature>
<evidence type="ECO:0000256" key="3">
    <source>
        <dbReference type="SAM" id="MobiDB-lite"/>
    </source>
</evidence>
<dbReference type="PANTHER" id="PTHR13743:SF157">
    <property type="entry name" value="BEACH DOMAIN-CONTAINING PROTEIN C2"/>
    <property type="match status" value="1"/>
</dbReference>
<feature type="region of interest" description="Disordered" evidence="3">
    <location>
        <begin position="131"/>
        <end position="164"/>
    </location>
</feature>
<keyword evidence="4" id="KW-1133">Transmembrane helix</keyword>
<dbReference type="SUPFAM" id="SSF50729">
    <property type="entry name" value="PH domain-like"/>
    <property type="match status" value="1"/>
</dbReference>
<dbReference type="SMART" id="SM01026">
    <property type="entry name" value="Beach"/>
    <property type="match status" value="1"/>
</dbReference>
<dbReference type="Gene3D" id="2.30.29.30">
    <property type="entry name" value="Pleckstrin-homology domain (PH domain)/Phosphotyrosine-binding domain (PTB)"/>
    <property type="match status" value="1"/>
</dbReference>
<evidence type="ECO:0000256" key="4">
    <source>
        <dbReference type="SAM" id="Phobius"/>
    </source>
</evidence>
<sequence length="614" mass="71232">MERQTLVDVLIRHRASTGLRAWRHLLHCLTEMGRLYGPFEHLCTPDRVFWKLDFTESSSRMRRFVKRNYKGCDHLGAAADYEDRKLLNTSAQSNEHNSEDANSSLTSTLPSSASVIMADAMSMNDRNVENEQLETDTTRSSVDDDQLQHSSAADQQSVKGSIGSRTSDICADRNLVRSTVLAPSYVPSEADERIIVELPSLMVRPLKVVRGTFQVTSKRINFIIDERSNDSNIDDAASTSGQCDQQDKDRSWLVSSLYQIYSRRYLLRRSALELFMVDRSNFFFDFADIDARKNAYRAIVHTKPPNLNDIFLATQRAEQILKRTQLMERWANWEINNFEYLMELNTLAGRSYNDITQYPVFPWVVADYKSRVLNLDDPLSYRDLSKPIGALNPERLKKFQERYSTFEDPIIPKFHYGSHYSSAGTVLYYLFRVEPFTTLSIQLQDGKFDHADRMFSDLSGTWDSVLEDMSDVKELVPEMFYLPEVFTNINGIDFGTTQLGGKLDSVELPPWAENHVDFVHKHRKALESEHVSAHLHEWIDLIFGYKQRGKEAIMANNVFFYITYEGTVDIDKITNPVSSRVHKFIYRFPSSLFVYLFMFFWNYFRWIGELHKIK</sequence>
<keyword evidence="4" id="KW-0472">Membrane</keyword>
<evidence type="ECO:0000256" key="1">
    <source>
        <dbReference type="ARBA" id="ARBA00022574"/>
    </source>
</evidence>
<dbReference type="Pfam" id="PF02138">
    <property type="entry name" value="Beach"/>
    <property type="match status" value="1"/>
</dbReference>
<dbReference type="InterPro" id="IPR050865">
    <property type="entry name" value="BEACH_Domain"/>
</dbReference>
<dbReference type="InterPro" id="IPR036372">
    <property type="entry name" value="BEACH_dom_sf"/>
</dbReference>